<reference evidence="1 2" key="1">
    <citation type="submission" date="2020-10" db="EMBL/GenBank/DDBJ databases">
        <title>The Coptis chinensis genome and diversification of protoberbering-type alkaloids.</title>
        <authorList>
            <person name="Wang B."/>
            <person name="Shu S."/>
            <person name="Song C."/>
            <person name="Liu Y."/>
        </authorList>
    </citation>
    <scope>NUCLEOTIDE SEQUENCE [LARGE SCALE GENOMIC DNA]</scope>
    <source>
        <strain evidence="1">HL-2020</strain>
        <tissue evidence="1">Leaf</tissue>
    </source>
</reference>
<keyword evidence="2" id="KW-1185">Reference proteome</keyword>
<dbReference type="Pfam" id="PF00067">
    <property type="entry name" value="p450"/>
    <property type="match status" value="1"/>
</dbReference>
<dbReference type="SUPFAM" id="SSF48264">
    <property type="entry name" value="Cytochrome P450"/>
    <property type="match status" value="1"/>
</dbReference>
<comment type="caution">
    <text evidence="1">The sequence shown here is derived from an EMBL/GenBank/DDBJ whole genome shotgun (WGS) entry which is preliminary data.</text>
</comment>
<dbReference type="OrthoDB" id="2789670at2759"/>
<gene>
    <name evidence="1" type="ORF">IFM89_034284</name>
</gene>
<evidence type="ECO:0000313" key="2">
    <source>
        <dbReference type="Proteomes" id="UP000631114"/>
    </source>
</evidence>
<dbReference type="PANTHER" id="PTHR47951">
    <property type="entry name" value="OS08G0547900 PROTEIN"/>
    <property type="match status" value="1"/>
</dbReference>
<evidence type="ECO:0000313" key="1">
    <source>
        <dbReference type="EMBL" id="KAF9617133.1"/>
    </source>
</evidence>
<dbReference type="GO" id="GO:0016705">
    <property type="term" value="F:oxidoreductase activity, acting on paired donors, with incorporation or reduction of molecular oxygen"/>
    <property type="evidence" value="ECO:0007669"/>
    <property type="project" value="InterPro"/>
</dbReference>
<dbReference type="PANTHER" id="PTHR47951:SF8">
    <property type="entry name" value="CYTOCHROME P450 93A2-LIKE"/>
    <property type="match status" value="1"/>
</dbReference>
<dbReference type="GO" id="GO:0044550">
    <property type="term" value="P:secondary metabolite biosynthetic process"/>
    <property type="evidence" value="ECO:0007669"/>
    <property type="project" value="UniProtKB-ARBA"/>
</dbReference>
<evidence type="ECO:0008006" key="3">
    <source>
        <dbReference type="Google" id="ProtNLM"/>
    </source>
</evidence>
<dbReference type="InterPro" id="IPR036396">
    <property type="entry name" value="Cyt_P450_sf"/>
</dbReference>
<proteinExistence type="predicted"/>
<dbReference type="GO" id="GO:0005506">
    <property type="term" value="F:iron ion binding"/>
    <property type="evidence" value="ECO:0007669"/>
    <property type="project" value="InterPro"/>
</dbReference>
<accession>A0A835IIE1</accession>
<dbReference type="Proteomes" id="UP000631114">
    <property type="component" value="Unassembled WGS sequence"/>
</dbReference>
<dbReference type="EMBL" id="JADFTS010000003">
    <property type="protein sequence ID" value="KAF9617133.1"/>
    <property type="molecule type" value="Genomic_DNA"/>
</dbReference>
<dbReference type="GO" id="GO:0020037">
    <property type="term" value="F:heme binding"/>
    <property type="evidence" value="ECO:0007669"/>
    <property type="project" value="InterPro"/>
</dbReference>
<organism evidence="1 2">
    <name type="scientific">Coptis chinensis</name>
    <dbReference type="NCBI Taxonomy" id="261450"/>
    <lineage>
        <taxon>Eukaryota</taxon>
        <taxon>Viridiplantae</taxon>
        <taxon>Streptophyta</taxon>
        <taxon>Embryophyta</taxon>
        <taxon>Tracheophyta</taxon>
        <taxon>Spermatophyta</taxon>
        <taxon>Magnoliopsida</taxon>
        <taxon>Ranunculales</taxon>
        <taxon>Ranunculaceae</taxon>
        <taxon>Coptidoideae</taxon>
        <taxon>Coptis</taxon>
    </lineage>
</organism>
<dbReference type="GO" id="GO:0004497">
    <property type="term" value="F:monooxygenase activity"/>
    <property type="evidence" value="ECO:0007669"/>
    <property type="project" value="InterPro"/>
</dbReference>
<name>A0A835IIE1_9MAGN</name>
<protein>
    <recommendedName>
        <fullName evidence="3">Cytochrome P450</fullName>
    </recommendedName>
</protein>
<dbReference type="InterPro" id="IPR001128">
    <property type="entry name" value="Cyt_P450"/>
</dbReference>
<dbReference type="Gene3D" id="1.10.630.10">
    <property type="entry name" value="Cytochrome P450"/>
    <property type="match status" value="1"/>
</dbReference>
<sequence>MANNLVRVMISKARSWFGEGIDKKNEYILSTVLVMVIYYAWMFKNSRKGIAPSPPGPRGLPLVGYLPFLEPDLNPYFARLAKIYGPIFKLKLGTRLCIVLSSPSVAKSVLKDHDAICGNHDPPAMGFASSYGGIDMV</sequence>
<dbReference type="AlphaFoldDB" id="A0A835IIE1"/>